<accession>A0A915HPQ3</accession>
<proteinExistence type="predicted"/>
<dbReference type="Proteomes" id="UP000887565">
    <property type="component" value="Unplaced"/>
</dbReference>
<keyword evidence="1" id="KW-1185">Reference proteome</keyword>
<organism evidence="1 2">
    <name type="scientific">Romanomermis culicivorax</name>
    <name type="common">Nematode worm</name>
    <dbReference type="NCBI Taxonomy" id="13658"/>
    <lineage>
        <taxon>Eukaryota</taxon>
        <taxon>Metazoa</taxon>
        <taxon>Ecdysozoa</taxon>
        <taxon>Nematoda</taxon>
        <taxon>Enoplea</taxon>
        <taxon>Dorylaimia</taxon>
        <taxon>Mermithida</taxon>
        <taxon>Mermithoidea</taxon>
        <taxon>Mermithidae</taxon>
        <taxon>Romanomermis</taxon>
    </lineage>
</organism>
<dbReference type="AlphaFoldDB" id="A0A915HPQ3"/>
<name>A0A915HPQ3_ROMCU</name>
<dbReference type="WBParaSite" id="nRc.2.0.1.t03704-RA">
    <property type="protein sequence ID" value="nRc.2.0.1.t03704-RA"/>
    <property type="gene ID" value="nRc.2.0.1.g03704"/>
</dbReference>
<evidence type="ECO:0000313" key="1">
    <source>
        <dbReference type="Proteomes" id="UP000887565"/>
    </source>
</evidence>
<evidence type="ECO:0000313" key="2">
    <source>
        <dbReference type="WBParaSite" id="nRc.2.0.1.t03704-RA"/>
    </source>
</evidence>
<protein>
    <submittedName>
        <fullName evidence="2">Uncharacterized protein</fullName>
    </submittedName>
</protein>
<reference evidence="2" key="1">
    <citation type="submission" date="2022-11" db="UniProtKB">
        <authorList>
            <consortium name="WormBaseParasite"/>
        </authorList>
    </citation>
    <scope>IDENTIFICATION</scope>
</reference>
<sequence>MNPLLTVEAFQTVDNLFEKNFKIENDQKPTPLRLIVPCCQILSQASGKSQLIKKLSDGPLYIPKSCMKNFHYFYSTQYTKEKLECQLQRRSARLKQSAKTVGWSRERCQDFLILHNI</sequence>